<dbReference type="EMBL" id="JANFNH010000033">
    <property type="protein sequence ID" value="MCQ4044890.1"/>
    <property type="molecule type" value="Genomic_DNA"/>
</dbReference>
<reference evidence="2 3" key="1">
    <citation type="submission" date="2022-06" db="EMBL/GenBank/DDBJ databases">
        <title>Draft genome sequence of type strain Streptomyces rubrisoli DSM 42083.</title>
        <authorList>
            <person name="Duangmal K."/>
            <person name="Klaysubun C."/>
        </authorList>
    </citation>
    <scope>NUCLEOTIDE SEQUENCE [LARGE SCALE GENOMIC DNA]</scope>
    <source>
        <strain evidence="2 3">DSM 42083</strain>
    </source>
</reference>
<name>A0ABT1PHP5_9ACTN</name>
<dbReference type="SUPFAM" id="SSF82171">
    <property type="entry name" value="DPP6 N-terminal domain-like"/>
    <property type="match status" value="1"/>
</dbReference>
<accession>A0ABT1PHP5</accession>
<organism evidence="2 3">
    <name type="scientific">Streptantibioticus rubrisoli</name>
    <dbReference type="NCBI Taxonomy" id="1387313"/>
    <lineage>
        <taxon>Bacteria</taxon>
        <taxon>Bacillati</taxon>
        <taxon>Actinomycetota</taxon>
        <taxon>Actinomycetes</taxon>
        <taxon>Kitasatosporales</taxon>
        <taxon>Streptomycetaceae</taxon>
        <taxon>Streptantibioticus</taxon>
    </lineage>
</organism>
<protein>
    <submittedName>
        <fullName evidence="2">Uncharacterized protein</fullName>
    </submittedName>
</protein>
<dbReference type="RefSeq" id="WP_255930955.1">
    <property type="nucleotide sequence ID" value="NZ_JANFNH010000033.1"/>
</dbReference>
<keyword evidence="3" id="KW-1185">Reference proteome</keyword>
<evidence type="ECO:0000313" key="2">
    <source>
        <dbReference type="EMBL" id="MCQ4044890.1"/>
    </source>
</evidence>
<evidence type="ECO:0000313" key="3">
    <source>
        <dbReference type="Proteomes" id="UP001206206"/>
    </source>
</evidence>
<dbReference type="Proteomes" id="UP001206206">
    <property type="component" value="Unassembled WGS sequence"/>
</dbReference>
<comment type="caution">
    <text evidence="2">The sequence shown here is derived from an EMBL/GenBank/DDBJ whole genome shotgun (WGS) entry which is preliminary data.</text>
</comment>
<gene>
    <name evidence="2" type="ORF">NON19_23380</name>
</gene>
<sequence>MTACATQTAAASGATRRSGFNIAADGSYAACLTQGGDPDGTGWFPERWTLNGPEPYTVPLPGPRPEAADSQVLPLPDGRVLIRRRTAERHDLALIYPTGPGTGELPVGFLHGESVRLLPALPCGTVYALVYAGGRSTVWLVHGGPGLEQRAEIDGHCTGGVWLDRTGRMLALDRTHEGRTKTITVDPVTGTTSPLLQITEESDDRLLLADPDSKLLLVRSNAPGTDRLGWGVLDSRRPVRFPECLREPDGAAAIEPLAIQPGQLLMPEACAVVLRILGRAVLWRPAARALWPLPTPPGWLVGCAWWSSGGTLRLPYARPEQPYGVRDITSDALVSPLPRPPRPEPSTPAPTAAPVSRVLPLRQAPIAAVG</sequence>
<proteinExistence type="predicted"/>
<evidence type="ECO:0000256" key="1">
    <source>
        <dbReference type="SAM" id="MobiDB-lite"/>
    </source>
</evidence>
<feature type="region of interest" description="Disordered" evidence="1">
    <location>
        <begin position="334"/>
        <end position="357"/>
    </location>
</feature>
<feature type="compositionally biased region" description="Pro residues" evidence="1">
    <location>
        <begin position="337"/>
        <end position="348"/>
    </location>
</feature>